<dbReference type="InterPro" id="IPR013691">
    <property type="entry name" value="MeTrfase_14"/>
</dbReference>
<keyword evidence="3" id="KW-0489">Methyltransferase</keyword>
<dbReference type="Gene3D" id="6.20.50.110">
    <property type="entry name" value="Methyltransferase, zinc-binding domain"/>
    <property type="match status" value="1"/>
</dbReference>
<dbReference type="Pfam" id="PF13489">
    <property type="entry name" value="Methyltransf_23"/>
    <property type="match status" value="1"/>
</dbReference>
<proteinExistence type="predicted"/>
<dbReference type="PANTHER" id="PTHR43861">
    <property type="entry name" value="TRANS-ACONITATE 2-METHYLTRANSFERASE-RELATED"/>
    <property type="match status" value="1"/>
</dbReference>
<dbReference type="GO" id="GO:0032259">
    <property type="term" value="P:methylation"/>
    <property type="evidence" value="ECO:0007669"/>
    <property type="project" value="UniProtKB-KW"/>
</dbReference>
<dbReference type="SUPFAM" id="SSF53335">
    <property type="entry name" value="S-adenosyl-L-methionine-dependent methyltransferases"/>
    <property type="match status" value="1"/>
</dbReference>
<protein>
    <submittedName>
        <fullName evidence="3">Class I SAM-dependent methyltransferase</fullName>
    </submittedName>
</protein>
<reference evidence="3 4" key="2">
    <citation type="journal article" date="2016" name="Infect. Immun.">
        <title>Helicobacter saguini, a Novel Helicobacter Isolated from Cotton-Top Tamarins with Ulcerative Colitis, Has Proinflammatory Properties and Induces Typhlocolitis and Dysplasia in Gnotobiotic IL-10-/- Mice.</title>
        <authorList>
            <person name="Shen Z."/>
            <person name="Mannion A."/>
            <person name="Whary M.T."/>
            <person name="Muthupalani S."/>
            <person name="Sheh A."/>
            <person name="Feng Y."/>
            <person name="Gong G."/>
            <person name="Vandamme P."/>
            <person name="Holcombe H.R."/>
            <person name="Paster B.J."/>
            <person name="Fox J.G."/>
        </authorList>
    </citation>
    <scope>NUCLEOTIDE SEQUENCE [LARGE SCALE GENOMIC DNA]</scope>
    <source>
        <strain evidence="3 4">MIT 97-6194</strain>
    </source>
</reference>
<evidence type="ECO:0000259" key="2">
    <source>
        <dbReference type="Pfam" id="PF08484"/>
    </source>
</evidence>
<comment type="caution">
    <text evidence="3">The sequence shown here is derived from an EMBL/GenBank/DDBJ whole genome shotgun (WGS) entry which is preliminary data.</text>
</comment>
<keyword evidence="3" id="KW-0808">Transferase</keyword>
<feature type="domain" description="C-methyltransferase" evidence="2">
    <location>
        <begin position="249"/>
        <end position="406"/>
    </location>
</feature>
<feature type="domain" description="Methyltransferase putative zinc binding" evidence="1">
    <location>
        <begin position="11"/>
        <end position="72"/>
    </location>
</feature>
<gene>
    <name evidence="3" type="ORF">LS64_009390</name>
</gene>
<organism evidence="3 4">
    <name type="scientific">Helicobacter saguini</name>
    <dbReference type="NCBI Taxonomy" id="1548018"/>
    <lineage>
        <taxon>Bacteria</taxon>
        <taxon>Pseudomonadati</taxon>
        <taxon>Campylobacterota</taxon>
        <taxon>Epsilonproteobacteria</taxon>
        <taxon>Campylobacterales</taxon>
        <taxon>Helicobacteraceae</taxon>
        <taxon>Helicobacter</taxon>
    </lineage>
</organism>
<accession>A0A4U8T0W3</accession>
<dbReference type="Pfam" id="PF08421">
    <property type="entry name" value="Methyltransf_13"/>
    <property type="match status" value="1"/>
</dbReference>
<dbReference type="Gene3D" id="3.40.50.720">
    <property type="entry name" value="NAD(P)-binding Rossmann-like Domain"/>
    <property type="match status" value="1"/>
</dbReference>
<dbReference type="GO" id="GO:0008168">
    <property type="term" value="F:methyltransferase activity"/>
    <property type="evidence" value="ECO:0007669"/>
    <property type="project" value="UniProtKB-KW"/>
</dbReference>
<dbReference type="OrthoDB" id="9815644at2"/>
<evidence type="ECO:0000313" key="3">
    <source>
        <dbReference type="EMBL" id="TLD92995.1"/>
    </source>
</evidence>
<dbReference type="Pfam" id="PF08484">
    <property type="entry name" value="Methyltransf_14"/>
    <property type="match status" value="1"/>
</dbReference>
<name>A0A4U8T0W3_9HELI</name>
<keyword evidence="4" id="KW-1185">Reference proteome</keyword>
<dbReference type="EMBL" id="JRMP02000016">
    <property type="protein sequence ID" value="TLD92995.1"/>
    <property type="molecule type" value="Genomic_DNA"/>
</dbReference>
<dbReference type="RefSeq" id="WP_118988430.1">
    <property type="nucleotide sequence ID" value="NZ_JRMP02000016.1"/>
</dbReference>
<reference evidence="3 4" key="1">
    <citation type="journal article" date="2014" name="Genome Announc.">
        <title>Draft genome sequences of eight enterohepatic helicobacter species isolated from both laboratory and wild rodents.</title>
        <authorList>
            <person name="Sheh A."/>
            <person name="Shen Z."/>
            <person name="Fox J.G."/>
        </authorList>
    </citation>
    <scope>NUCLEOTIDE SEQUENCE [LARGE SCALE GENOMIC DNA]</scope>
    <source>
        <strain evidence="3 4">MIT 97-6194</strain>
    </source>
</reference>
<dbReference type="Gene3D" id="3.40.50.150">
    <property type="entry name" value="Vaccinia Virus protein VP39"/>
    <property type="match status" value="1"/>
</dbReference>
<dbReference type="Proteomes" id="UP000029714">
    <property type="component" value="Unassembled WGS sequence"/>
</dbReference>
<dbReference type="AlphaFoldDB" id="A0A4U8T0W3"/>
<evidence type="ECO:0000313" key="4">
    <source>
        <dbReference type="Proteomes" id="UP000029714"/>
    </source>
</evidence>
<dbReference type="InterPro" id="IPR029063">
    <property type="entry name" value="SAM-dependent_MTases_sf"/>
</dbReference>
<dbReference type="InterPro" id="IPR038576">
    <property type="entry name" value="Methyltransf_Zn-bd_dom_put_sf"/>
</dbReference>
<sequence length="431" mass="48982">MKLDSNSHKKCRHCGAILQYEFIDLYHQAPSNSYLKKQDLDAAETLFPLKVYVCERCLLVQVPEYKHHSEIFNSEYAYFSSYSKAWLEHAKNYVDSITEKLKLDSKSLVIEIASNDGYLLQYFKLKKIPCLGIEPTHSTAKVAKAKGIEVIESFFSYELSKSLSKADLILGNNVLAHVPDINDFIKGVKYTLKPLASATFEFPHLLNLIRFNQFDTIYHEHFSYLSLVSLLNIFKSQGLKIYDVEELTTHGGSLRIYVAHIENNIKISKNVEKILQKEKNYNLDSINGYIDFAKKCEKIKLDLLTFLLKLKRKKKKIIAYGAAAKGNTLLNFCGIKPDLLPLIIDISPYKQNKFAPQSHIPIVSEDFLKEIKPQFILILAWNLSKEIITQLAYTSAWSAEFVIAIPHLIIGKEKILKLANTNGGGGGNNPN</sequence>
<dbReference type="PANTHER" id="PTHR43861:SF5">
    <property type="entry name" value="BLL5978 PROTEIN"/>
    <property type="match status" value="1"/>
</dbReference>
<dbReference type="InterPro" id="IPR013630">
    <property type="entry name" value="Methyltransf_Zn-bd_dom_put"/>
</dbReference>
<evidence type="ECO:0000259" key="1">
    <source>
        <dbReference type="Pfam" id="PF08421"/>
    </source>
</evidence>